<reference evidence="3" key="1">
    <citation type="submission" date="2020-08" db="EMBL/GenBank/DDBJ databases">
        <title>Novel species isolated from subtropical streams in China.</title>
        <authorList>
            <person name="Lu H."/>
        </authorList>
    </citation>
    <scope>NUCLEOTIDE SEQUENCE</scope>
    <source>
        <strain evidence="3">LX22W</strain>
    </source>
</reference>
<dbReference type="PANTHER" id="PTHR10098:SF112">
    <property type="entry name" value="SLR0380 PROTEIN"/>
    <property type="match status" value="1"/>
</dbReference>
<evidence type="ECO:0000256" key="1">
    <source>
        <dbReference type="PROSITE-ProRule" id="PRU00339"/>
    </source>
</evidence>
<feature type="repeat" description="TPR" evidence="1">
    <location>
        <begin position="71"/>
        <end position="104"/>
    </location>
</feature>
<gene>
    <name evidence="3" type="ORF">H8K36_17955</name>
</gene>
<dbReference type="InterPro" id="IPR019734">
    <property type="entry name" value="TPR_rpt"/>
</dbReference>
<protein>
    <submittedName>
        <fullName evidence="3">CHAT domain-containing protein</fullName>
    </submittedName>
</protein>
<dbReference type="Gene3D" id="1.25.40.10">
    <property type="entry name" value="Tetratricopeptide repeat domain"/>
    <property type="match status" value="2"/>
</dbReference>
<comment type="caution">
    <text evidence="3">The sequence shown here is derived from an EMBL/GenBank/DDBJ whole genome shotgun (WGS) entry which is preliminary data.</text>
</comment>
<evidence type="ECO:0000313" key="3">
    <source>
        <dbReference type="EMBL" id="MBC3883280.1"/>
    </source>
</evidence>
<keyword evidence="1" id="KW-0802">TPR repeat</keyword>
<dbReference type="PROSITE" id="PS50005">
    <property type="entry name" value="TPR"/>
    <property type="match status" value="1"/>
</dbReference>
<proteinExistence type="predicted"/>
<dbReference type="SUPFAM" id="SSF48452">
    <property type="entry name" value="TPR-like"/>
    <property type="match status" value="1"/>
</dbReference>
<evidence type="ECO:0000313" key="4">
    <source>
        <dbReference type="Proteomes" id="UP000627446"/>
    </source>
</evidence>
<organism evidence="3 4">
    <name type="scientific">Undibacterium nitidum</name>
    <dbReference type="NCBI Taxonomy" id="2762298"/>
    <lineage>
        <taxon>Bacteria</taxon>
        <taxon>Pseudomonadati</taxon>
        <taxon>Pseudomonadota</taxon>
        <taxon>Betaproteobacteria</taxon>
        <taxon>Burkholderiales</taxon>
        <taxon>Oxalobacteraceae</taxon>
        <taxon>Undibacterium</taxon>
    </lineage>
</organism>
<name>A0A923HTW1_9BURK</name>
<dbReference type="PANTHER" id="PTHR10098">
    <property type="entry name" value="RAPSYN-RELATED"/>
    <property type="match status" value="1"/>
</dbReference>
<keyword evidence="4" id="KW-1185">Reference proteome</keyword>
<sequence length="749" mass="82877">MFSSQCQSSYWLRLQDLKTTYQNATSAGVKRELSGRALELGLHLQQMGRYQEAHIYLQAAVDTADNSLQRSRALVARANVEVELGRRDLAQQAYDEALGASPDSAETAISVGLNRSALLTMDAGKQGMFGQLQLLLQRIEQLPDAENKARYLVQYTVQVKRLGGSLPQLAPVLAQSLIIAQKVDAKYLQVEILDQQAQWMEDLQRHQDMLQISDQAILLLQQIDAPELMISIEARRARVYTRLQRHDLAIKSYQIAVRYIEAIRQDIPVSYSQGRSSVREMIDPVYLGLADALLTGADALDPAAKTKLLFQVRDVVEQIKQNQLEDYLGNRCSTLSNLSATTAYAPATALKLNKGTAILYPIIFPDRLELLLETSEGIARHRVDITSNKLIQDVNAMSSALRAQQSFQTLSRRLYKVLLAPLDSTLQGQSIETLVIVPDGALRLLAFAALNDGKQFAVEKYAIAISPGLRIIAQQVDAQIKGAPIARKVLLAGVSEPGKVVDRLPEDLVDQLLQTDDLNVEEKRGKAARSRALQSRQLFGPSQSNVLTEPNSTEDMRAISNKLKQILRLDGVSTEIQSLEKIISAKSILNVDFSSRNFSQQVRSGEFDIVHVASHGIFGSTADKTFILAHDDVITIDQFQSLLSADQLNKRPLDLLVLSACETAEGDDRAPLGISGAALKAKARSAMGSLWPVSDIAASQLMQSVYQNYVNRHMSKAQSLRLAQLELMQQKSFVHPNFWAAFIVVGNWQ</sequence>
<evidence type="ECO:0000259" key="2">
    <source>
        <dbReference type="Pfam" id="PF12770"/>
    </source>
</evidence>
<dbReference type="EMBL" id="JACOFZ010000012">
    <property type="protein sequence ID" value="MBC3883280.1"/>
    <property type="molecule type" value="Genomic_DNA"/>
</dbReference>
<dbReference type="AlphaFoldDB" id="A0A923HTW1"/>
<dbReference type="InterPro" id="IPR024983">
    <property type="entry name" value="CHAT_dom"/>
</dbReference>
<dbReference type="Pfam" id="PF12770">
    <property type="entry name" value="CHAT"/>
    <property type="match status" value="1"/>
</dbReference>
<feature type="domain" description="CHAT" evidence="2">
    <location>
        <begin position="409"/>
        <end position="747"/>
    </location>
</feature>
<dbReference type="SMART" id="SM00028">
    <property type="entry name" value="TPR"/>
    <property type="match status" value="3"/>
</dbReference>
<dbReference type="RefSeq" id="WP_186917911.1">
    <property type="nucleotide sequence ID" value="NZ_JACOFZ010000012.1"/>
</dbReference>
<dbReference type="InterPro" id="IPR011990">
    <property type="entry name" value="TPR-like_helical_dom_sf"/>
</dbReference>
<accession>A0A923HTW1</accession>
<dbReference type="Pfam" id="PF13181">
    <property type="entry name" value="TPR_8"/>
    <property type="match status" value="1"/>
</dbReference>
<dbReference type="Proteomes" id="UP000627446">
    <property type="component" value="Unassembled WGS sequence"/>
</dbReference>